<keyword evidence="2" id="KW-1185">Reference proteome</keyword>
<sequence>MISISNNVKVEFPEGVLNGKKIEDIIISPINKLIGVAVVSGKLKNLYLLRLYQLVTGEGWPCYVPTHEIGAFTFHTRKKMDDFVLRLPEFSGFL</sequence>
<comment type="caution">
    <text evidence="1">The sequence shown here is derived from an EMBL/GenBank/DDBJ whole genome shotgun (WGS) entry which is preliminary data.</text>
</comment>
<name>A0ABV4YRI5_9BACI</name>
<evidence type="ECO:0000313" key="1">
    <source>
        <dbReference type="EMBL" id="MFB3167477.1"/>
    </source>
</evidence>
<dbReference type="Proteomes" id="UP001241748">
    <property type="component" value="Unassembled WGS sequence"/>
</dbReference>
<protein>
    <submittedName>
        <fullName evidence="1">Uncharacterized protein</fullName>
    </submittedName>
</protein>
<proteinExistence type="predicted"/>
<evidence type="ECO:0000313" key="2">
    <source>
        <dbReference type="Proteomes" id="UP001241748"/>
    </source>
</evidence>
<accession>A0ABV4YRI5</accession>
<reference evidence="1 2" key="1">
    <citation type="submission" date="2024-05" db="EMBL/GenBank/DDBJ databases">
        <authorList>
            <person name="Venkateswaran K."/>
        </authorList>
    </citation>
    <scope>NUCLEOTIDE SEQUENCE [LARGE SCALE GENOMIC DNA]</scope>
    <source>
        <strain evidence="1 2">179-C4-2-HS</strain>
    </source>
</reference>
<dbReference type="RefSeq" id="WP_306075010.1">
    <property type="nucleotide sequence ID" value="NZ_JAROBZ020000001.1"/>
</dbReference>
<organism evidence="1 2">
    <name type="scientific">Neobacillus driksii</name>
    <dbReference type="NCBI Taxonomy" id="3035913"/>
    <lineage>
        <taxon>Bacteria</taxon>
        <taxon>Bacillati</taxon>
        <taxon>Bacillota</taxon>
        <taxon>Bacilli</taxon>
        <taxon>Bacillales</taxon>
        <taxon>Bacillaceae</taxon>
        <taxon>Neobacillus</taxon>
    </lineage>
</organism>
<dbReference type="EMBL" id="JAROBZ020000001">
    <property type="protein sequence ID" value="MFB3167477.1"/>
    <property type="molecule type" value="Genomic_DNA"/>
</dbReference>
<gene>
    <name evidence="1" type="ORF">P5G62_010185</name>
</gene>